<name>A0A1V6YG26_PENNA</name>
<reference evidence="2" key="1">
    <citation type="journal article" date="2017" name="Nat. Microbiol.">
        <title>Global analysis of biosynthetic gene clusters reveals vast potential of secondary metabolite production in Penicillium species.</title>
        <authorList>
            <person name="Nielsen J.C."/>
            <person name="Grijseels S."/>
            <person name="Prigent S."/>
            <person name="Ji B."/>
            <person name="Dainat J."/>
            <person name="Nielsen K.F."/>
            <person name="Frisvad J.C."/>
            <person name="Workman M."/>
            <person name="Nielsen J."/>
        </authorList>
    </citation>
    <scope>NUCLEOTIDE SEQUENCE [LARGE SCALE GENOMIC DNA]</scope>
    <source>
        <strain evidence="2">IBT 13039</strain>
    </source>
</reference>
<proteinExistence type="predicted"/>
<comment type="caution">
    <text evidence="1">The sequence shown here is derived from an EMBL/GenBank/DDBJ whole genome shotgun (WGS) entry which is preliminary data.</text>
</comment>
<accession>A0A1V6YG26</accession>
<gene>
    <name evidence="1" type="ORF">PENNAL_c0022G03433</name>
</gene>
<sequence>MVFYSLVFWRGEHWSNNSGQDHRQLIISSDRGIANYLFRLIQDRSDPIHRQRDFHEVQRLSPQMWSYCSRDWEVLRKFIDQINLGKAELSNESSNKIRGKVLYQHLDDWNYRNIAPILPDIDVADHIDGSVFCIRNKRVPERFWAIADGTTRIGVSTSKRSKFGIRIAGTHDREDNSNGRLMVKWDTVKLYLMEQNAKVLISKNKGFLEADKDDQDPAQFEFGTLLRGGFMVIETSDESDSAKKLSLKFVNPEYQGGEIWELC</sequence>
<dbReference type="Proteomes" id="UP000191691">
    <property type="component" value="Unassembled WGS sequence"/>
</dbReference>
<keyword evidence="2" id="KW-1185">Reference proteome</keyword>
<dbReference type="OMA" id="IRNKRVP"/>
<evidence type="ECO:0000313" key="2">
    <source>
        <dbReference type="Proteomes" id="UP000191691"/>
    </source>
</evidence>
<organism evidence="1 2">
    <name type="scientific">Penicillium nalgiovense</name>
    <dbReference type="NCBI Taxonomy" id="60175"/>
    <lineage>
        <taxon>Eukaryota</taxon>
        <taxon>Fungi</taxon>
        <taxon>Dikarya</taxon>
        <taxon>Ascomycota</taxon>
        <taxon>Pezizomycotina</taxon>
        <taxon>Eurotiomycetes</taxon>
        <taxon>Eurotiomycetidae</taxon>
        <taxon>Eurotiales</taxon>
        <taxon>Aspergillaceae</taxon>
        <taxon>Penicillium</taxon>
    </lineage>
</organism>
<dbReference type="AlphaFoldDB" id="A0A1V6YG26"/>
<protein>
    <submittedName>
        <fullName evidence="1">Uncharacterized protein</fullName>
    </submittedName>
</protein>
<evidence type="ECO:0000313" key="1">
    <source>
        <dbReference type="EMBL" id="OQE86122.1"/>
    </source>
</evidence>
<dbReference type="EMBL" id="MOOB01000022">
    <property type="protein sequence ID" value="OQE86122.1"/>
    <property type="molecule type" value="Genomic_DNA"/>
</dbReference>